<feature type="transmembrane region" description="Helical" evidence="1">
    <location>
        <begin position="347"/>
        <end position="368"/>
    </location>
</feature>
<sequence>MFVIVGLLYAWEGFVGWARQAVGKSLQPVVESILAEMGGLGFIGLLLQTFAPANREFLEHLSVQLFGEEEILMETFEFLHTAFFQVGVGFFVAAGAMVALGIQKLYEIETIEELQVDLTTGACTVTPETLARYLPYAPQEQQERTQQNLWNEIAMSTEERVELVELSPLTWIYLIPVLALANSIDLSHDVINANSPNAFESSGFFFSTPWAILPSVFTVLSSSVWGIWNCWKMTEIKYMLLPRLGRTSSTGEVDVLAAPIDVKGLRENFNSSPSWVQPLEALWAKPAVTDYDRLFGMAGAAGLDLYRNSIKIQSWLCITNIVFFGTQIVPRDLGAILSGAQVGAPEYLTIELLTYGSFVVLSLLQLLFVSPRAFWNYCLVACHVCTQNPFVMFFTKRFSFYGSLILPTISRRPIDGVLSHQLKGLGHFNVISTCCRDALENMRPQARRNE</sequence>
<name>A0A7S3PAG3_9STRA</name>
<proteinExistence type="predicted"/>
<feature type="transmembrane region" description="Helical" evidence="1">
    <location>
        <begin position="82"/>
        <end position="102"/>
    </location>
</feature>
<dbReference type="EMBL" id="HBIM01015368">
    <property type="protein sequence ID" value="CAE0414976.1"/>
    <property type="molecule type" value="Transcribed_RNA"/>
</dbReference>
<keyword evidence="1" id="KW-0812">Transmembrane</keyword>
<dbReference type="AlphaFoldDB" id="A0A7S3PAG3"/>
<keyword evidence="1" id="KW-0472">Membrane</keyword>
<reference evidence="2" key="1">
    <citation type="submission" date="2021-01" db="EMBL/GenBank/DDBJ databases">
        <authorList>
            <person name="Corre E."/>
            <person name="Pelletier E."/>
            <person name="Niang G."/>
            <person name="Scheremetjew M."/>
            <person name="Finn R."/>
            <person name="Kale V."/>
            <person name="Holt S."/>
            <person name="Cochrane G."/>
            <person name="Meng A."/>
            <person name="Brown T."/>
            <person name="Cohen L."/>
        </authorList>
    </citation>
    <scope>NUCLEOTIDE SEQUENCE</scope>
    <source>
        <strain evidence="2">CCMP127</strain>
    </source>
</reference>
<feature type="transmembrane region" description="Helical" evidence="1">
    <location>
        <begin position="163"/>
        <end position="184"/>
    </location>
</feature>
<accession>A0A7S3PAG3</accession>
<gene>
    <name evidence="2" type="ORF">ACOF00016_LOCUS12141</name>
</gene>
<protein>
    <submittedName>
        <fullName evidence="2">Uncharacterized protein</fullName>
    </submittedName>
</protein>
<keyword evidence="1" id="KW-1133">Transmembrane helix</keyword>
<organism evidence="2">
    <name type="scientific">Amphora coffeiformis</name>
    <dbReference type="NCBI Taxonomy" id="265554"/>
    <lineage>
        <taxon>Eukaryota</taxon>
        <taxon>Sar</taxon>
        <taxon>Stramenopiles</taxon>
        <taxon>Ochrophyta</taxon>
        <taxon>Bacillariophyta</taxon>
        <taxon>Bacillariophyceae</taxon>
        <taxon>Bacillariophycidae</taxon>
        <taxon>Thalassiophysales</taxon>
        <taxon>Catenulaceae</taxon>
        <taxon>Amphora</taxon>
    </lineage>
</organism>
<evidence type="ECO:0000313" key="2">
    <source>
        <dbReference type="EMBL" id="CAE0414976.1"/>
    </source>
</evidence>
<feature type="transmembrane region" description="Helical" evidence="1">
    <location>
        <begin position="204"/>
        <end position="228"/>
    </location>
</feature>
<evidence type="ECO:0000256" key="1">
    <source>
        <dbReference type="SAM" id="Phobius"/>
    </source>
</evidence>